<protein>
    <recommendedName>
        <fullName evidence="4">NADH-ubiquinone oxidoreductase chain 6</fullName>
        <ecNumber evidence="3">7.1.1.2</ecNumber>
    </recommendedName>
    <alternativeName>
        <fullName evidence="14">NADH dehydrogenase subunit 6</fullName>
    </alternativeName>
</protein>
<keyword evidence="11" id="KW-0520">NAD</keyword>
<keyword evidence="9" id="KW-0249">Electron transport</keyword>
<evidence type="ECO:0000256" key="14">
    <source>
        <dbReference type="ARBA" id="ARBA00031019"/>
    </source>
</evidence>
<dbReference type="EC" id="7.1.1.2" evidence="3"/>
<dbReference type="GO" id="GO:0008137">
    <property type="term" value="F:NADH dehydrogenase (ubiquinone) activity"/>
    <property type="evidence" value="ECO:0007669"/>
    <property type="project" value="UniProtKB-EC"/>
</dbReference>
<evidence type="ECO:0000256" key="1">
    <source>
        <dbReference type="ARBA" id="ARBA00004225"/>
    </source>
</evidence>
<evidence type="ECO:0000256" key="2">
    <source>
        <dbReference type="ARBA" id="ARBA00005698"/>
    </source>
</evidence>
<keyword evidence="7 16" id="KW-0812">Transmembrane</keyword>
<keyword evidence="6" id="KW-0679">Respiratory chain</keyword>
<keyword evidence="10 16" id="KW-1133">Transmembrane helix</keyword>
<comment type="similarity">
    <text evidence="2">Belongs to the complex I subunit 6 family.</text>
</comment>
<name>A0A3G3FWV7_9CUCU</name>
<evidence type="ECO:0000313" key="17">
    <source>
        <dbReference type="EMBL" id="AYQ18942.1"/>
    </source>
</evidence>
<evidence type="ECO:0000256" key="5">
    <source>
        <dbReference type="ARBA" id="ARBA00022448"/>
    </source>
</evidence>
<organism evidence="17">
    <name type="scientific">Discolomatidae sp. 4 ACP-2013</name>
    <dbReference type="NCBI Taxonomy" id="1434487"/>
    <lineage>
        <taxon>Eukaryota</taxon>
        <taxon>Metazoa</taxon>
        <taxon>Ecdysozoa</taxon>
        <taxon>Arthropoda</taxon>
        <taxon>Hexapoda</taxon>
        <taxon>Insecta</taxon>
        <taxon>Pterygota</taxon>
        <taxon>Neoptera</taxon>
        <taxon>Endopterygota</taxon>
        <taxon>Coleoptera</taxon>
        <taxon>Polyphaga</taxon>
        <taxon>Cucujiformia</taxon>
        <taxon>Coccinelloidea</taxon>
        <taxon>Discolomatidae</taxon>
    </lineage>
</organism>
<dbReference type="PANTHER" id="PTHR11435">
    <property type="entry name" value="NADH UBIQUINONE OXIDOREDUCTASE SUBUNIT ND6"/>
    <property type="match status" value="1"/>
</dbReference>
<dbReference type="GO" id="GO:0031966">
    <property type="term" value="C:mitochondrial membrane"/>
    <property type="evidence" value="ECO:0007669"/>
    <property type="project" value="UniProtKB-SubCell"/>
</dbReference>
<feature type="transmembrane region" description="Helical" evidence="16">
    <location>
        <begin position="50"/>
        <end position="70"/>
    </location>
</feature>
<evidence type="ECO:0000256" key="4">
    <source>
        <dbReference type="ARBA" id="ARBA00021095"/>
    </source>
</evidence>
<gene>
    <name evidence="17" type="primary">nad6</name>
</gene>
<sequence length="164" mass="19650">MLCIIKFLIFNSIILLFINHPLTMGMCLLIQTITMTLIMGYMYLNFWYSYMLLIIMIGGMLILFMYMTSVASNEIFSNFNNFFKFFFIYMISFSIINQFIDTFIMNNNYFFNFINSFNNYYNINKFLNFPSNLTLLLIMTFLLLTMIIIVNIINKNKGPLRQMY</sequence>
<evidence type="ECO:0000256" key="9">
    <source>
        <dbReference type="ARBA" id="ARBA00022982"/>
    </source>
</evidence>
<evidence type="ECO:0000256" key="8">
    <source>
        <dbReference type="ARBA" id="ARBA00022967"/>
    </source>
</evidence>
<feature type="transmembrane region" description="Helical" evidence="16">
    <location>
        <begin position="82"/>
        <end position="100"/>
    </location>
</feature>
<evidence type="ECO:0000256" key="12">
    <source>
        <dbReference type="ARBA" id="ARBA00023128"/>
    </source>
</evidence>
<reference evidence="17" key="1">
    <citation type="journal article" date="2015" name="Mol. Biol. Evol.">
        <title>Soup to Tree: The Phylogeny of Beetles Inferred by Mitochondrial Metagenomics of a Bornean Rainforest Sample.</title>
        <authorList>
            <person name="Crampton-Platt A."/>
            <person name="Timmermans M.J."/>
            <person name="Gimmel M.L."/>
            <person name="Kutty S.N."/>
            <person name="Cockerill T.D."/>
            <person name="Vun Khen C."/>
            <person name="Vogler A.P."/>
        </authorList>
    </citation>
    <scope>NUCLEOTIDE SEQUENCE</scope>
</reference>
<comment type="catalytic activity">
    <reaction evidence="15">
        <text>a ubiquinone + NADH + 5 H(+)(in) = a ubiquinol + NAD(+) + 4 H(+)(out)</text>
        <dbReference type="Rhea" id="RHEA:29091"/>
        <dbReference type="Rhea" id="RHEA-COMP:9565"/>
        <dbReference type="Rhea" id="RHEA-COMP:9566"/>
        <dbReference type="ChEBI" id="CHEBI:15378"/>
        <dbReference type="ChEBI" id="CHEBI:16389"/>
        <dbReference type="ChEBI" id="CHEBI:17976"/>
        <dbReference type="ChEBI" id="CHEBI:57540"/>
        <dbReference type="ChEBI" id="CHEBI:57945"/>
        <dbReference type="EC" id="7.1.1.2"/>
    </reaction>
</comment>
<keyword evidence="5" id="KW-0813">Transport</keyword>
<dbReference type="EMBL" id="MH836598">
    <property type="protein sequence ID" value="AYQ18942.1"/>
    <property type="molecule type" value="Genomic_DNA"/>
</dbReference>
<comment type="subcellular location">
    <subcellularLocation>
        <location evidence="1">Mitochondrion membrane</location>
        <topology evidence="1">Multi-pass membrane protein</topology>
    </subcellularLocation>
</comment>
<keyword evidence="8" id="KW-1278">Translocase</keyword>
<evidence type="ECO:0000256" key="13">
    <source>
        <dbReference type="ARBA" id="ARBA00023136"/>
    </source>
</evidence>
<evidence type="ECO:0000256" key="10">
    <source>
        <dbReference type="ARBA" id="ARBA00022989"/>
    </source>
</evidence>
<reference evidence="17" key="2">
    <citation type="submission" date="2018-09" db="EMBL/GenBank/DDBJ databases">
        <authorList>
            <person name="James G."/>
        </authorList>
    </citation>
    <scope>NUCLEOTIDE SEQUENCE</scope>
</reference>
<geneLocation type="mitochondrion" evidence="17"/>
<dbReference type="InterPro" id="IPR050269">
    <property type="entry name" value="ComplexI_Subunit6"/>
</dbReference>
<keyword evidence="12 17" id="KW-0496">Mitochondrion</keyword>
<evidence type="ECO:0000256" key="15">
    <source>
        <dbReference type="ARBA" id="ARBA00049551"/>
    </source>
</evidence>
<dbReference type="AlphaFoldDB" id="A0A3G3FWV7"/>
<feature type="transmembrane region" description="Helical" evidence="16">
    <location>
        <begin position="133"/>
        <end position="153"/>
    </location>
</feature>
<evidence type="ECO:0000256" key="7">
    <source>
        <dbReference type="ARBA" id="ARBA00022692"/>
    </source>
</evidence>
<evidence type="ECO:0000256" key="11">
    <source>
        <dbReference type="ARBA" id="ARBA00023027"/>
    </source>
</evidence>
<keyword evidence="13 16" id="KW-0472">Membrane</keyword>
<evidence type="ECO:0000256" key="16">
    <source>
        <dbReference type="SAM" id="Phobius"/>
    </source>
</evidence>
<feature type="transmembrane region" description="Helical" evidence="16">
    <location>
        <begin position="21"/>
        <end position="44"/>
    </location>
</feature>
<evidence type="ECO:0000256" key="3">
    <source>
        <dbReference type="ARBA" id="ARBA00012944"/>
    </source>
</evidence>
<evidence type="ECO:0000256" key="6">
    <source>
        <dbReference type="ARBA" id="ARBA00022660"/>
    </source>
</evidence>
<dbReference type="PANTHER" id="PTHR11435:SF1">
    <property type="entry name" value="NADH-UBIQUINONE OXIDOREDUCTASE CHAIN 6"/>
    <property type="match status" value="1"/>
</dbReference>
<proteinExistence type="inferred from homology"/>
<accession>A0A3G3FWV7</accession>